<name>D2RV55_HALTV</name>
<reference evidence="7 8" key="1">
    <citation type="journal article" date="2010" name="Stand. Genomic Sci.">
        <title>Complete genome sequence of Haloterrigena turkmenica type strain (4k).</title>
        <authorList>
            <person name="Saunders E."/>
            <person name="Tindall B.J."/>
            <person name="Fahnrich R."/>
            <person name="Lapidus A."/>
            <person name="Copeland A."/>
            <person name="Del Rio T.G."/>
            <person name="Lucas S."/>
            <person name="Chen F."/>
            <person name="Tice H."/>
            <person name="Cheng J.F."/>
            <person name="Han C."/>
            <person name="Detter J.C."/>
            <person name="Bruce D."/>
            <person name="Goodwin L."/>
            <person name="Chain P."/>
            <person name="Pitluck S."/>
            <person name="Pati A."/>
            <person name="Ivanova N."/>
            <person name="Mavromatis K."/>
            <person name="Chen A."/>
            <person name="Palaniappan K."/>
            <person name="Land M."/>
            <person name="Hauser L."/>
            <person name="Chang Y.J."/>
            <person name="Jeffries C.D."/>
            <person name="Brettin T."/>
            <person name="Rohde M."/>
            <person name="Goker M."/>
            <person name="Bristow J."/>
            <person name="Eisen J.A."/>
            <person name="Markowitz V."/>
            <person name="Hugenholtz P."/>
            <person name="Klenk H.P."/>
            <person name="Kyrpides N.C."/>
        </authorList>
    </citation>
    <scope>NUCLEOTIDE SEQUENCE [LARGE SCALE GENOMIC DNA]</scope>
    <source>
        <strain evidence="8">ATCC 51198 / DSM 5511 / JCM 9101 / NCIMB 13204 / VKM B-1734 / 4k</strain>
    </source>
</reference>
<dbReference type="eggNOG" id="arCOG04965">
    <property type="taxonomic scope" value="Archaea"/>
</dbReference>
<feature type="transmembrane region" description="Helical" evidence="6">
    <location>
        <begin position="128"/>
        <end position="150"/>
    </location>
</feature>
<dbReference type="HOGENOM" id="CLU_045539_1_0_2"/>
<evidence type="ECO:0000256" key="1">
    <source>
        <dbReference type="ARBA" id="ARBA00004651"/>
    </source>
</evidence>
<proteinExistence type="predicted"/>
<dbReference type="KEGG" id="htu:Htur_2378"/>
<keyword evidence="5 6" id="KW-0472">Membrane</keyword>
<evidence type="ECO:0000256" key="5">
    <source>
        <dbReference type="ARBA" id="ARBA00023136"/>
    </source>
</evidence>
<dbReference type="GO" id="GO:0005886">
    <property type="term" value="C:plasma membrane"/>
    <property type="evidence" value="ECO:0007669"/>
    <property type="project" value="UniProtKB-SubCell"/>
</dbReference>
<keyword evidence="8" id="KW-1185">Reference proteome</keyword>
<gene>
    <name evidence="7" type="ordered locus">Htur_2378</name>
</gene>
<dbReference type="InterPro" id="IPR017039">
    <property type="entry name" value="Virul_fac_BrkB"/>
</dbReference>
<keyword evidence="3 6" id="KW-0812">Transmembrane</keyword>
<dbReference type="STRING" id="543526.Htur_2378"/>
<dbReference type="PANTHER" id="PTHR30213">
    <property type="entry name" value="INNER MEMBRANE PROTEIN YHJD"/>
    <property type="match status" value="1"/>
</dbReference>
<keyword evidence="4 6" id="KW-1133">Transmembrane helix</keyword>
<dbReference type="Proteomes" id="UP000001903">
    <property type="component" value="Chromosome"/>
</dbReference>
<evidence type="ECO:0000313" key="7">
    <source>
        <dbReference type="EMBL" id="ADB61256.1"/>
    </source>
</evidence>
<accession>D2RV55</accession>
<protein>
    <submittedName>
        <fullName evidence="7">Ribonuclease BN</fullName>
    </submittedName>
</protein>
<evidence type="ECO:0000256" key="6">
    <source>
        <dbReference type="SAM" id="Phobius"/>
    </source>
</evidence>
<comment type="subcellular location">
    <subcellularLocation>
        <location evidence="1">Cell membrane</location>
        <topology evidence="1">Multi-pass membrane protein</topology>
    </subcellularLocation>
</comment>
<feature type="transmembrane region" description="Helical" evidence="6">
    <location>
        <begin position="218"/>
        <end position="251"/>
    </location>
</feature>
<dbReference type="GeneID" id="8742985"/>
<feature type="transmembrane region" description="Helical" evidence="6">
    <location>
        <begin position="156"/>
        <end position="178"/>
    </location>
</feature>
<keyword evidence="2" id="KW-1003">Cell membrane</keyword>
<sequence>MGRLAEAIESAATVVRVVYEQDVKYPAAALAYYAFVAFIPLLMLLFALVGERLVTRIHGTTPEFLTPGAQRLVYEATTTATGRTWAVLFAIGVLAWSSANVAVGFLAVVERIERVPERPLGSQVRDAVVVLGSIGLAIVAIVGTSALFPLPPDGPVAGLSGFVVLVLALTVAFLPMYYVPSRSATTPSAALPGALVTAFGWTLVHTGVHYYAANAGRYAIYGVLSGVIIILTSLYLAAVLLMVGIVVNATLEATGASRLGT</sequence>
<dbReference type="AlphaFoldDB" id="D2RV55"/>
<evidence type="ECO:0000256" key="2">
    <source>
        <dbReference type="ARBA" id="ARBA00022475"/>
    </source>
</evidence>
<organism evidence="7 8">
    <name type="scientific">Haloterrigena turkmenica (strain ATCC 51198 / DSM 5511 / JCM 9101 / NCIMB 13204 / VKM B-1734 / 4k)</name>
    <name type="common">Halococcus turkmenicus</name>
    <dbReference type="NCBI Taxonomy" id="543526"/>
    <lineage>
        <taxon>Archaea</taxon>
        <taxon>Methanobacteriati</taxon>
        <taxon>Methanobacteriota</taxon>
        <taxon>Stenosarchaea group</taxon>
        <taxon>Halobacteria</taxon>
        <taxon>Halobacteriales</taxon>
        <taxon>Natrialbaceae</taxon>
        <taxon>Haloterrigena</taxon>
    </lineage>
</organism>
<dbReference type="PANTHER" id="PTHR30213:SF0">
    <property type="entry name" value="UPF0761 MEMBRANE PROTEIN YIHY"/>
    <property type="match status" value="1"/>
</dbReference>
<dbReference type="RefSeq" id="WP_012943539.1">
    <property type="nucleotide sequence ID" value="NC_013743.1"/>
</dbReference>
<evidence type="ECO:0000256" key="3">
    <source>
        <dbReference type="ARBA" id="ARBA00022692"/>
    </source>
</evidence>
<dbReference type="OrthoDB" id="202693at2157"/>
<evidence type="ECO:0000313" key="8">
    <source>
        <dbReference type="Proteomes" id="UP000001903"/>
    </source>
</evidence>
<feature type="transmembrane region" description="Helical" evidence="6">
    <location>
        <begin position="30"/>
        <end position="49"/>
    </location>
</feature>
<evidence type="ECO:0000256" key="4">
    <source>
        <dbReference type="ARBA" id="ARBA00022989"/>
    </source>
</evidence>
<feature type="transmembrane region" description="Helical" evidence="6">
    <location>
        <begin position="85"/>
        <end position="108"/>
    </location>
</feature>
<feature type="transmembrane region" description="Helical" evidence="6">
    <location>
        <begin position="190"/>
        <end position="212"/>
    </location>
</feature>
<dbReference type="PIRSF" id="PIRSF035875">
    <property type="entry name" value="RNase_BN"/>
    <property type="match status" value="1"/>
</dbReference>
<dbReference type="EMBL" id="CP001860">
    <property type="protein sequence ID" value="ADB61256.1"/>
    <property type="molecule type" value="Genomic_DNA"/>
</dbReference>
<dbReference type="Pfam" id="PF03631">
    <property type="entry name" value="Virul_fac_BrkB"/>
    <property type="match status" value="1"/>
</dbReference>